<evidence type="ECO:0000313" key="2">
    <source>
        <dbReference type="EMBL" id="MBB6200975.1"/>
    </source>
</evidence>
<dbReference type="Proteomes" id="UP000518681">
    <property type="component" value="Unassembled WGS sequence"/>
</dbReference>
<evidence type="ECO:0000313" key="1">
    <source>
        <dbReference type="EMBL" id="AJZ61788.1"/>
    </source>
</evidence>
<dbReference type="EMBL" id="CP010027">
    <property type="protein sequence ID" value="AJZ61788.1"/>
    <property type="molecule type" value="Genomic_DNA"/>
</dbReference>
<protein>
    <submittedName>
        <fullName evidence="2">Uncharacterized protein</fullName>
    </submittedName>
</protein>
<dbReference type="KEGG" id="bfn:OI25_5953"/>
<sequence length="29" mass="3308">MSEAWTNDRGTIESNHMLDDVLKDRDGSN</sequence>
<dbReference type="Proteomes" id="UP000032614">
    <property type="component" value="Chromosome 2"/>
</dbReference>
<reference evidence="1 3" key="1">
    <citation type="journal article" date="2015" name="Genome Announc.">
        <title>Complete genome sequences for 59 burkholderia isolates, both pathogenic and near neighbor.</title>
        <authorList>
            <person name="Johnson S.L."/>
            <person name="Bishop-Lilly K.A."/>
            <person name="Ladner J.T."/>
            <person name="Daligault H.E."/>
            <person name="Davenport K.W."/>
            <person name="Jaissle J."/>
            <person name="Frey K.G."/>
            <person name="Koroleva G.I."/>
            <person name="Bruce D.C."/>
            <person name="Coyne S.R."/>
            <person name="Broomall S.M."/>
            <person name="Li P.E."/>
            <person name="Teshima H."/>
            <person name="Gibbons H.S."/>
            <person name="Palacios G.F."/>
            <person name="Rosenzweig C.N."/>
            <person name="Redden C.L."/>
            <person name="Xu Y."/>
            <person name="Minogue T.D."/>
            <person name="Chain P.S."/>
        </authorList>
    </citation>
    <scope>NUCLEOTIDE SEQUENCE [LARGE SCALE GENOMIC DNA]</scope>
    <source>
        <strain evidence="1 3">ATCC BAA-463</strain>
    </source>
</reference>
<dbReference type="EMBL" id="JACIIK010000003">
    <property type="protein sequence ID" value="MBB6200975.1"/>
    <property type="molecule type" value="Genomic_DNA"/>
</dbReference>
<accession>A0AAW3UR00</accession>
<name>A0AAW3UR00_9BURK</name>
<reference evidence="2 4" key="2">
    <citation type="submission" date="2020-08" db="EMBL/GenBank/DDBJ databases">
        <title>Genomic Encyclopedia of Type Strains, Phase IV (KMG-V): Genome sequencing to study the core and pangenomes of soil and plant-associated prokaryotes.</title>
        <authorList>
            <person name="Whitman W."/>
        </authorList>
    </citation>
    <scope>NUCLEOTIDE SEQUENCE [LARGE SCALE GENOMIC DNA]</scope>
    <source>
        <strain evidence="2 4">SEMIA 4013</strain>
    </source>
</reference>
<gene>
    <name evidence="2" type="ORF">GGD69_001824</name>
    <name evidence="1" type="ORF">OI25_5953</name>
</gene>
<organism evidence="2 4">
    <name type="scientific">Paraburkholderia fungorum</name>
    <dbReference type="NCBI Taxonomy" id="134537"/>
    <lineage>
        <taxon>Bacteria</taxon>
        <taxon>Pseudomonadati</taxon>
        <taxon>Pseudomonadota</taxon>
        <taxon>Betaproteobacteria</taxon>
        <taxon>Burkholderiales</taxon>
        <taxon>Burkholderiaceae</taxon>
        <taxon>Paraburkholderia</taxon>
    </lineage>
</organism>
<evidence type="ECO:0000313" key="3">
    <source>
        <dbReference type="Proteomes" id="UP000032614"/>
    </source>
</evidence>
<proteinExistence type="predicted"/>
<evidence type="ECO:0000313" key="4">
    <source>
        <dbReference type="Proteomes" id="UP000518681"/>
    </source>
</evidence>
<dbReference type="AlphaFoldDB" id="A0AAW3UR00"/>